<dbReference type="PANTHER" id="PTHR45663">
    <property type="entry name" value="GEO12009P1"/>
    <property type="match status" value="1"/>
</dbReference>
<evidence type="ECO:0000313" key="13">
    <source>
        <dbReference type="EMBL" id="RRK33056.1"/>
    </source>
</evidence>
<keyword evidence="3" id="KW-0813">Transport</keyword>
<reference evidence="13" key="1">
    <citation type="submission" date="2018-10" db="EMBL/GenBank/DDBJ databases">
        <title>Schaedlerella arabinophila gen. nov. sp. nov., isolated from the mouse intestinal tract and comparative analysis with the genome of the closely related altered Schaedler flora strain ASF502.</title>
        <authorList>
            <person name="Miyake S."/>
            <person name="Soh M."/>
            <person name="Seedorf H."/>
        </authorList>
    </citation>
    <scope>NUCLEOTIDE SEQUENCE [LARGE SCALE GENOMIC DNA]</scope>
    <source>
        <strain evidence="13">DSM 106076</strain>
    </source>
</reference>
<dbReference type="GO" id="GO:0045454">
    <property type="term" value="P:cell redox homeostasis"/>
    <property type="evidence" value="ECO:0007669"/>
    <property type="project" value="TreeGrafter"/>
</dbReference>
<evidence type="ECO:0000256" key="2">
    <source>
        <dbReference type="ARBA" id="ARBA00020570"/>
    </source>
</evidence>
<sequence length="102" mass="11429">MAVLKITAQNFEQEVLQSDKPVLVDFYADWCGPCKMMAPVIEEIAEEADDIKVGKLNIDNEMEIAQKYGVMSIPTLIVFKNGEEVKRDLGAKPKKAVLDMLK</sequence>
<dbReference type="STRING" id="2044587.C824_01971"/>
<comment type="similarity">
    <text evidence="1 8">Belongs to the thioredoxin family.</text>
</comment>
<dbReference type="Pfam" id="PF00085">
    <property type="entry name" value="Thioredoxin"/>
    <property type="match status" value="1"/>
</dbReference>
<dbReference type="RefSeq" id="WP_004078221.1">
    <property type="nucleotide sequence ID" value="NZ_CASCYM010000032.1"/>
</dbReference>
<evidence type="ECO:0000313" key="12">
    <source>
        <dbReference type="EMBL" id="NDO70406.1"/>
    </source>
</evidence>
<evidence type="ECO:0000256" key="5">
    <source>
        <dbReference type="ARBA" id="ARBA00023157"/>
    </source>
</evidence>
<accession>A0A3R8JPQ4</accession>
<dbReference type="InterPro" id="IPR013766">
    <property type="entry name" value="Thioredoxin_domain"/>
</dbReference>
<dbReference type="InterPro" id="IPR036249">
    <property type="entry name" value="Thioredoxin-like_sf"/>
</dbReference>
<dbReference type="PIRSF" id="PIRSF000077">
    <property type="entry name" value="Thioredoxin"/>
    <property type="match status" value="1"/>
</dbReference>
<dbReference type="SUPFAM" id="SSF52833">
    <property type="entry name" value="Thioredoxin-like"/>
    <property type="match status" value="1"/>
</dbReference>
<feature type="site" description="Contributes to redox potential value" evidence="9">
    <location>
        <position position="32"/>
    </location>
</feature>
<evidence type="ECO:0000256" key="8">
    <source>
        <dbReference type="PIRNR" id="PIRNR000077"/>
    </source>
</evidence>
<evidence type="ECO:0000256" key="4">
    <source>
        <dbReference type="ARBA" id="ARBA00022982"/>
    </source>
</evidence>
<feature type="disulfide bond" description="Redox-active" evidence="10">
    <location>
        <begin position="31"/>
        <end position="34"/>
    </location>
</feature>
<evidence type="ECO:0000256" key="7">
    <source>
        <dbReference type="NCBIfam" id="TIGR01068"/>
    </source>
</evidence>
<feature type="domain" description="Thioredoxin" evidence="11">
    <location>
        <begin position="1"/>
        <end position="102"/>
    </location>
</feature>
<evidence type="ECO:0000313" key="15">
    <source>
        <dbReference type="Proteomes" id="UP000474104"/>
    </source>
</evidence>
<keyword evidence="5 10" id="KW-1015">Disulfide bond</keyword>
<feature type="active site" description="Nucleophile" evidence="9">
    <location>
        <position position="34"/>
    </location>
</feature>
<evidence type="ECO:0000256" key="3">
    <source>
        <dbReference type="ARBA" id="ARBA00022448"/>
    </source>
</evidence>
<dbReference type="InterPro" id="IPR017937">
    <property type="entry name" value="Thioredoxin_CS"/>
</dbReference>
<dbReference type="Proteomes" id="UP000274920">
    <property type="component" value="Unassembled WGS sequence"/>
</dbReference>
<feature type="site" description="Contributes to redox potential value" evidence="9">
    <location>
        <position position="33"/>
    </location>
</feature>
<dbReference type="InterPro" id="IPR005746">
    <property type="entry name" value="Thioredoxin"/>
</dbReference>
<dbReference type="PROSITE" id="PS51352">
    <property type="entry name" value="THIOREDOXIN_2"/>
    <property type="match status" value="1"/>
</dbReference>
<gene>
    <name evidence="13" type="primary">trxA</name>
    <name evidence="13" type="ORF">EBB54_18205</name>
    <name evidence="12" type="ORF">FMM80_17855</name>
</gene>
<dbReference type="HOGENOM" id="CLU_090389_10_4_9"/>
<keyword evidence="14" id="KW-1185">Reference proteome</keyword>
<accession>N2AJ81</accession>
<organism evidence="13 14">
    <name type="scientific">Schaedlerella arabinosiphila</name>
    <dbReference type="NCBI Taxonomy" id="2044587"/>
    <lineage>
        <taxon>Bacteria</taxon>
        <taxon>Bacillati</taxon>
        <taxon>Bacillota</taxon>
        <taxon>Clostridia</taxon>
        <taxon>Lachnospirales</taxon>
        <taxon>Lachnospiraceae</taxon>
        <taxon>Schaedlerella</taxon>
    </lineage>
</organism>
<evidence type="ECO:0000256" key="6">
    <source>
        <dbReference type="ARBA" id="ARBA00023284"/>
    </source>
</evidence>
<dbReference type="eggNOG" id="COG3118">
    <property type="taxonomic scope" value="Bacteria"/>
</dbReference>
<name>N2AJ81_9FIRM</name>
<dbReference type="EMBL" id="VIRB01000107">
    <property type="protein sequence ID" value="NDO70406.1"/>
    <property type="molecule type" value="Genomic_DNA"/>
</dbReference>
<feature type="site" description="Deprotonates C-terminal active site Cys" evidence="9">
    <location>
        <position position="25"/>
    </location>
</feature>
<dbReference type="GO" id="GO:0005829">
    <property type="term" value="C:cytosol"/>
    <property type="evidence" value="ECO:0007669"/>
    <property type="project" value="TreeGrafter"/>
</dbReference>
<dbReference type="EMBL" id="RHJS01000002">
    <property type="protein sequence ID" value="RRK33056.1"/>
    <property type="molecule type" value="Genomic_DNA"/>
</dbReference>
<evidence type="ECO:0000256" key="1">
    <source>
        <dbReference type="ARBA" id="ARBA00008987"/>
    </source>
</evidence>
<proteinExistence type="inferred from homology"/>
<dbReference type="Gene3D" id="3.40.30.10">
    <property type="entry name" value="Glutaredoxin"/>
    <property type="match status" value="1"/>
</dbReference>
<evidence type="ECO:0000313" key="14">
    <source>
        <dbReference type="Proteomes" id="UP000274920"/>
    </source>
</evidence>
<dbReference type="PANTHER" id="PTHR45663:SF11">
    <property type="entry name" value="GEO12009P1"/>
    <property type="match status" value="1"/>
</dbReference>
<evidence type="ECO:0000256" key="9">
    <source>
        <dbReference type="PIRSR" id="PIRSR000077-1"/>
    </source>
</evidence>
<keyword evidence="6 10" id="KW-0676">Redox-active center</keyword>
<dbReference type="NCBIfam" id="TIGR01068">
    <property type="entry name" value="thioredoxin"/>
    <property type="match status" value="1"/>
</dbReference>
<dbReference type="PRINTS" id="PR00421">
    <property type="entry name" value="THIOREDOXIN"/>
</dbReference>
<dbReference type="PROSITE" id="PS00194">
    <property type="entry name" value="THIOREDOXIN_1"/>
    <property type="match status" value="1"/>
</dbReference>
<reference evidence="12 15" key="2">
    <citation type="submission" date="2019-07" db="EMBL/GenBank/DDBJ databases">
        <title>Draft genome sequences of 15 bacterial species constituting the stable defined intestinal microbiota of the GM15 gnotobiotic mouse model.</title>
        <authorList>
            <person name="Elie C."/>
            <person name="Mathieu A."/>
            <person name="Saliou A."/>
            <person name="Darnaud M."/>
            <person name="Leulier F."/>
            <person name="Tamellini A."/>
        </authorList>
    </citation>
    <scope>NUCLEOTIDE SEQUENCE [LARGE SCALE GENOMIC DNA]</scope>
    <source>
        <strain evidence="15">ASF 502</strain>
        <strain evidence="12">MD300</strain>
    </source>
</reference>
<dbReference type="GO" id="GO:0015035">
    <property type="term" value="F:protein-disulfide reductase activity"/>
    <property type="evidence" value="ECO:0007669"/>
    <property type="project" value="UniProtKB-UniRule"/>
</dbReference>
<feature type="active site" description="Nucleophile" evidence="9">
    <location>
        <position position="31"/>
    </location>
</feature>
<evidence type="ECO:0000256" key="10">
    <source>
        <dbReference type="PIRSR" id="PIRSR000077-4"/>
    </source>
</evidence>
<dbReference type="CDD" id="cd02947">
    <property type="entry name" value="TRX_family"/>
    <property type="match status" value="1"/>
</dbReference>
<comment type="caution">
    <text evidence="13">The sequence shown here is derived from an EMBL/GenBank/DDBJ whole genome shotgun (WGS) entry which is preliminary data.</text>
</comment>
<dbReference type="Proteomes" id="UP000474104">
    <property type="component" value="Unassembled WGS sequence"/>
</dbReference>
<protein>
    <recommendedName>
        <fullName evidence="2 7">Thioredoxin</fullName>
    </recommendedName>
</protein>
<evidence type="ECO:0000259" key="11">
    <source>
        <dbReference type="PROSITE" id="PS51352"/>
    </source>
</evidence>
<dbReference type="OrthoDB" id="9790390at2"/>
<keyword evidence="4" id="KW-0249">Electron transport</keyword>
<dbReference type="FunFam" id="3.40.30.10:FF:000001">
    <property type="entry name" value="Thioredoxin"/>
    <property type="match status" value="1"/>
</dbReference>
<dbReference type="AlphaFoldDB" id="N2AJ81"/>